<keyword evidence="2" id="KW-0812">Transmembrane</keyword>
<dbReference type="InterPro" id="IPR028994">
    <property type="entry name" value="Integrin_alpha_N"/>
</dbReference>
<keyword evidence="2" id="KW-1133">Transmembrane helix</keyword>
<organism evidence="4 5">
    <name type="scientific">Rotaria sordida</name>
    <dbReference type="NCBI Taxonomy" id="392033"/>
    <lineage>
        <taxon>Eukaryota</taxon>
        <taxon>Metazoa</taxon>
        <taxon>Spiralia</taxon>
        <taxon>Gnathifera</taxon>
        <taxon>Rotifera</taxon>
        <taxon>Eurotatoria</taxon>
        <taxon>Bdelloidea</taxon>
        <taxon>Philodinida</taxon>
        <taxon>Philodinidae</taxon>
        <taxon>Rotaria</taxon>
    </lineage>
</organism>
<sequence length="253" mass="28782">MASMNNKVKLINYLLCKNSVVVDANETPRSISNTQNARNVQNNTIARIKRYTIRQNMKFCWRVMLGFIHKPVFVLPMITSIFTIIGTLVVYFTAPKSPVPKCELNFKATTRNPIDYKYDPRSVAMGDFNNDTWLDIVVTNYAADNIAIYFGHGNGTVASPVQYSTGSGSAPRMVAVGDFDNDSRLDVVIANFGTNSVGVLLKFQNGSFASQTMLSVASSRPVWIHWRFQQRQTDGSCYRQLWHQQRRYNVWNW</sequence>
<comment type="caution">
    <text evidence="4">The sequence shown here is derived from an EMBL/GenBank/DDBJ whole genome shotgun (WGS) entry which is preliminary data.</text>
</comment>
<dbReference type="Proteomes" id="UP000663854">
    <property type="component" value="Unassembled WGS sequence"/>
</dbReference>
<keyword evidence="5" id="KW-1185">Reference proteome</keyword>
<dbReference type="SUPFAM" id="SSF69318">
    <property type="entry name" value="Integrin alpha N-terminal domain"/>
    <property type="match status" value="1"/>
</dbReference>
<dbReference type="InterPro" id="IPR013517">
    <property type="entry name" value="FG-GAP"/>
</dbReference>
<evidence type="ECO:0000313" key="4">
    <source>
        <dbReference type="EMBL" id="CAF1399876.1"/>
    </source>
</evidence>
<name>A0A815KZ99_9BILA</name>
<evidence type="ECO:0000313" key="3">
    <source>
        <dbReference type="EMBL" id="CAF1156725.1"/>
    </source>
</evidence>
<dbReference type="Pfam" id="PF13517">
    <property type="entry name" value="FG-GAP_3"/>
    <property type="match status" value="1"/>
</dbReference>
<feature type="transmembrane region" description="Helical" evidence="2">
    <location>
        <begin position="72"/>
        <end position="94"/>
    </location>
</feature>
<dbReference type="Proteomes" id="UP000663870">
    <property type="component" value="Unassembled WGS sequence"/>
</dbReference>
<dbReference type="Gene3D" id="2.130.10.130">
    <property type="entry name" value="Integrin alpha, N-terminal"/>
    <property type="match status" value="1"/>
</dbReference>
<dbReference type="PANTHER" id="PTHR46580">
    <property type="entry name" value="SENSOR KINASE-RELATED"/>
    <property type="match status" value="1"/>
</dbReference>
<evidence type="ECO:0000256" key="2">
    <source>
        <dbReference type="SAM" id="Phobius"/>
    </source>
</evidence>
<accession>A0A815KZ99</accession>
<dbReference type="AlphaFoldDB" id="A0A815KZ99"/>
<evidence type="ECO:0000313" key="5">
    <source>
        <dbReference type="Proteomes" id="UP000663870"/>
    </source>
</evidence>
<evidence type="ECO:0008006" key="6">
    <source>
        <dbReference type="Google" id="ProtNLM"/>
    </source>
</evidence>
<proteinExistence type="predicted"/>
<protein>
    <recommendedName>
        <fullName evidence="6">VCBS repeat-containing protein</fullName>
    </recommendedName>
</protein>
<gene>
    <name evidence="4" type="ORF">JXQ802_LOCUS34647</name>
    <name evidence="3" type="ORF">PYM288_LOCUS22517</name>
</gene>
<keyword evidence="2" id="KW-0472">Membrane</keyword>
<dbReference type="EMBL" id="CAJNOH010000970">
    <property type="protein sequence ID" value="CAF1156725.1"/>
    <property type="molecule type" value="Genomic_DNA"/>
</dbReference>
<evidence type="ECO:0000256" key="1">
    <source>
        <dbReference type="ARBA" id="ARBA00022729"/>
    </source>
</evidence>
<reference evidence="4" key="1">
    <citation type="submission" date="2021-02" db="EMBL/GenBank/DDBJ databases">
        <authorList>
            <person name="Nowell W R."/>
        </authorList>
    </citation>
    <scope>NUCLEOTIDE SEQUENCE</scope>
</reference>
<keyword evidence="1" id="KW-0732">Signal</keyword>
<dbReference type="EMBL" id="CAJNOL010001661">
    <property type="protein sequence ID" value="CAF1399876.1"/>
    <property type="molecule type" value="Genomic_DNA"/>
</dbReference>